<feature type="transmembrane region" description="Helical" evidence="6">
    <location>
        <begin position="359"/>
        <end position="379"/>
    </location>
</feature>
<evidence type="ECO:0000313" key="8">
    <source>
        <dbReference type="EMBL" id="QEZ68661.1"/>
    </source>
</evidence>
<evidence type="ECO:0000256" key="1">
    <source>
        <dbReference type="ARBA" id="ARBA00004651"/>
    </source>
</evidence>
<feature type="transmembrane region" description="Helical" evidence="6">
    <location>
        <begin position="330"/>
        <end position="352"/>
    </location>
</feature>
<proteinExistence type="predicted"/>
<feature type="transmembrane region" description="Helical" evidence="6">
    <location>
        <begin position="204"/>
        <end position="221"/>
    </location>
</feature>
<gene>
    <name evidence="8" type="ORF">D4A35_06795</name>
</gene>
<dbReference type="PANTHER" id="PTHR30619:SF1">
    <property type="entry name" value="RECOMBINATION PROTEIN 2"/>
    <property type="match status" value="1"/>
</dbReference>
<dbReference type="PANTHER" id="PTHR30619">
    <property type="entry name" value="DNA INTERNALIZATION/COMPETENCE PROTEIN COMEC/REC2"/>
    <property type="match status" value="1"/>
</dbReference>
<feature type="transmembrane region" description="Helical" evidence="6">
    <location>
        <begin position="274"/>
        <end position="291"/>
    </location>
</feature>
<evidence type="ECO:0000259" key="7">
    <source>
        <dbReference type="Pfam" id="PF03772"/>
    </source>
</evidence>
<evidence type="ECO:0000256" key="4">
    <source>
        <dbReference type="ARBA" id="ARBA00022989"/>
    </source>
</evidence>
<feature type="transmembrane region" description="Helical" evidence="6">
    <location>
        <begin position="300"/>
        <end position="318"/>
    </location>
</feature>
<keyword evidence="2" id="KW-1003">Cell membrane</keyword>
<feature type="transmembrane region" description="Helical" evidence="6">
    <location>
        <begin position="176"/>
        <end position="197"/>
    </location>
</feature>
<sequence>MSRRFFMRRPIFIAFCIMISVSFIVTSFYTNEDYKNDKNCTIEMEGLVKNKVNKNNYVQYQIEDYLINDYSNKIDIKPGQILSFKGTLKKHENFKDEKFDYSRYLKSKGYKGIVEINDYKIIGDNFIYIKLFNIKDKISKTIKYLYKDKSKFINSIILGEKEGIDSEVNEIFSKTGVSHILALSGLHVSILITIIGFSFGKINNLLKFAFLAFILWSYSIMVGQSPSIIRAIVCSLISYLAIFVEKRSDSINNLSIVGISLIINNPYVIYNISFQLSFLATLSIIYFYGYINEKIKVKTLSLTLAANILTSPIVYLYFKNISIVCIVSNIVVVPLLSIIIYISILSAIVLPFSLILTKIMVGINTSIIDFIYMTLEFLYNINGSFIEFENSNKILVIVYYILVGIFMIYKEIKTIKEQRNELQGYHQEHEQQRI</sequence>
<evidence type="ECO:0000256" key="5">
    <source>
        <dbReference type="ARBA" id="ARBA00023136"/>
    </source>
</evidence>
<comment type="subcellular location">
    <subcellularLocation>
        <location evidence="1">Cell membrane</location>
        <topology evidence="1">Multi-pass membrane protein</topology>
    </subcellularLocation>
</comment>
<dbReference type="EMBL" id="CP032452">
    <property type="protein sequence ID" value="QEZ68661.1"/>
    <property type="molecule type" value="Genomic_DNA"/>
</dbReference>
<organism evidence="8 9">
    <name type="scientific">Paraclostridium bifermentans</name>
    <name type="common">Clostridium bifermentans</name>
    <dbReference type="NCBI Taxonomy" id="1490"/>
    <lineage>
        <taxon>Bacteria</taxon>
        <taxon>Bacillati</taxon>
        <taxon>Bacillota</taxon>
        <taxon>Clostridia</taxon>
        <taxon>Peptostreptococcales</taxon>
        <taxon>Peptostreptococcaceae</taxon>
        <taxon>Paraclostridium</taxon>
    </lineage>
</organism>
<dbReference type="InterPro" id="IPR052159">
    <property type="entry name" value="Competence_DNA_uptake"/>
</dbReference>
<reference evidence="8 9" key="1">
    <citation type="submission" date="2018-09" db="EMBL/GenBank/DDBJ databases">
        <title>A clostridial neurotoxin that targets Anopheles mosquitoes.</title>
        <authorList>
            <person name="Contreras E."/>
            <person name="Masuyer G."/>
            <person name="Qureshi N."/>
            <person name="Chawla S."/>
            <person name="Lim H.L."/>
            <person name="Chen J."/>
            <person name="Stenmark P."/>
            <person name="Gill S."/>
        </authorList>
    </citation>
    <scope>NUCLEOTIDE SEQUENCE [LARGE SCALE GENOMIC DNA]</scope>
    <source>
        <strain evidence="8 9">Cbm</strain>
    </source>
</reference>
<feature type="transmembrane region" description="Helical" evidence="6">
    <location>
        <begin position="227"/>
        <end position="244"/>
    </location>
</feature>
<feature type="domain" description="ComEC/Rec2-related protein" evidence="7">
    <location>
        <begin position="156"/>
        <end position="411"/>
    </location>
</feature>
<evidence type="ECO:0000313" key="9">
    <source>
        <dbReference type="Proteomes" id="UP000326961"/>
    </source>
</evidence>
<keyword evidence="4 6" id="KW-1133">Transmembrane helix</keyword>
<dbReference type="Pfam" id="PF03772">
    <property type="entry name" value="Competence"/>
    <property type="match status" value="1"/>
</dbReference>
<feature type="transmembrane region" description="Helical" evidence="6">
    <location>
        <begin position="12"/>
        <end position="30"/>
    </location>
</feature>
<feature type="transmembrane region" description="Helical" evidence="6">
    <location>
        <begin position="391"/>
        <end position="409"/>
    </location>
</feature>
<feature type="transmembrane region" description="Helical" evidence="6">
    <location>
        <begin position="251"/>
        <end position="268"/>
    </location>
</feature>
<evidence type="ECO:0000256" key="6">
    <source>
        <dbReference type="SAM" id="Phobius"/>
    </source>
</evidence>
<dbReference type="GO" id="GO:0005886">
    <property type="term" value="C:plasma membrane"/>
    <property type="evidence" value="ECO:0007669"/>
    <property type="project" value="UniProtKB-SubCell"/>
</dbReference>
<dbReference type="Proteomes" id="UP000326961">
    <property type="component" value="Chromosome"/>
</dbReference>
<keyword evidence="3 6" id="KW-0812">Transmembrane</keyword>
<protein>
    <submittedName>
        <fullName evidence="8">ComEC/Rec2 family competence protein</fullName>
    </submittedName>
</protein>
<dbReference type="AlphaFoldDB" id="A0A5P3XET9"/>
<accession>A0A5P3XET9</accession>
<name>A0A5P3XET9_PARBF</name>
<evidence type="ECO:0000256" key="2">
    <source>
        <dbReference type="ARBA" id="ARBA00022475"/>
    </source>
</evidence>
<dbReference type="NCBIfam" id="TIGR00360">
    <property type="entry name" value="ComEC_N-term"/>
    <property type="match status" value="1"/>
</dbReference>
<keyword evidence="5 6" id="KW-0472">Membrane</keyword>
<dbReference type="InterPro" id="IPR004477">
    <property type="entry name" value="ComEC_N"/>
</dbReference>
<evidence type="ECO:0000256" key="3">
    <source>
        <dbReference type="ARBA" id="ARBA00022692"/>
    </source>
</evidence>